<evidence type="ECO:0000313" key="3">
    <source>
        <dbReference type="EMBL" id="MFC5713053.1"/>
    </source>
</evidence>
<accession>A0ABW0YR70</accession>
<dbReference type="EMBL" id="JBHSOZ010000004">
    <property type="protein sequence ID" value="MFC5713053.1"/>
    <property type="molecule type" value="Genomic_DNA"/>
</dbReference>
<reference evidence="4" key="1">
    <citation type="journal article" date="2019" name="Int. J. Syst. Evol. Microbiol.">
        <title>The Global Catalogue of Microorganisms (GCM) 10K type strain sequencing project: providing services to taxonomists for standard genome sequencing and annotation.</title>
        <authorList>
            <consortium name="The Broad Institute Genomics Platform"/>
            <consortium name="The Broad Institute Genome Sequencing Center for Infectious Disease"/>
            <person name="Wu L."/>
            <person name="Ma J."/>
        </authorList>
    </citation>
    <scope>NUCLEOTIDE SEQUENCE [LARGE SCALE GENOMIC DNA]</scope>
    <source>
        <strain evidence="4">CECT 7184</strain>
    </source>
</reference>
<gene>
    <name evidence="3" type="ORF">ACFPU1_09680</name>
</gene>
<dbReference type="Proteomes" id="UP001596142">
    <property type="component" value="Unassembled WGS sequence"/>
</dbReference>
<evidence type="ECO:0000256" key="2">
    <source>
        <dbReference type="SAM" id="SignalP"/>
    </source>
</evidence>
<comment type="caution">
    <text evidence="3">The sequence shown here is derived from an EMBL/GenBank/DDBJ whole genome shotgun (WGS) entry which is preliminary data.</text>
</comment>
<name>A0ABW0YR70_9BACI</name>
<sequence>MIHNFSSPLLLLSLFLLVSCTLDNSEEFTATGNGVHWNIEMEYYFSENDEFEEYGIATYKSDEPIHSLSYEFHYPASQSRGSSGERNEIEEGTSEFSLGGSGGSGGTTAQSVRSFQEGINETSVTLSWETPKGEKEETISLKVD</sequence>
<evidence type="ECO:0000256" key="1">
    <source>
        <dbReference type="SAM" id="MobiDB-lite"/>
    </source>
</evidence>
<protein>
    <recommendedName>
        <fullName evidence="5">Lipoprotein</fullName>
    </recommendedName>
</protein>
<feature type="region of interest" description="Disordered" evidence="1">
    <location>
        <begin position="76"/>
        <end position="144"/>
    </location>
</feature>
<keyword evidence="4" id="KW-1185">Reference proteome</keyword>
<organism evidence="3 4">
    <name type="scientific">Thalassorhabdus alkalitolerans</name>
    <dbReference type="NCBI Taxonomy" id="2282697"/>
    <lineage>
        <taxon>Bacteria</taxon>
        <taxon>Bacillati</taxon>
        <taxon>Bacillota</taxon>
        <taxon>Bacilli</taxon>
        <taxon>Bacillales</taxon>
        <taxon>Bacillaceae</taxon>
        <taxon>Thalassorhabdus</taxon>
    </lineage>
</organism>
<feature type="chain" id="PRO_5045299146" description="Lipoprotein" evidence="2">
    <location>
        <begin position="25"/>
        <end position="144"/>
    </location>
</feature>
<evidence type="ECO:0000313" key="4">
    <source>
        <dbReference type="Proteomes" id="UP001596142"/>
    </source>
</evidence>
<feature type="signal peptide" evidence="2">
    <location>
        <begin position="1"/>
        <end position="24"/>
    </location>
</feature>
<evidence type="ECO:0008006" key="5">
    <source>
        <dbReference type="Google" id="ProtNLM"/>
    </source>
</evidence>
<feature type="compositionally biased region" description="Basic and acidic residues" evidence="1">
    <location>
        <begin position="131"/>
        <end position="144"/>
    </location>
</feature>
<proteinExistence type="predicted"/>
<feature type="compositionally biased region" description="Polar residues" evidence="1">
    <location>
        <begin position="109"/>
        <end position="128"/>
    </location>
</feature>
<dbReference type="RefSeq" id="WP_385940532.1">
    <property type="nucleotide sequence ID" value="NZ_JBHSOZ010000004.1"/>
</dbReference>
<keyword evidence="2" id="KW-0732">Signal</keyword>